<dbReference type="InterPro" id="IPR011527">
    <property type="entry name" value="ABC1_TM_dom"/>
</dbReference>
<dbReference type="GO" id="GO:0016020">
    <property type="term" value="C:membrane"/>
    <property type="evidence" value="ECO:0007669"/>
    <property type="project" value="InterPro"/>
</dbReference>
<accession>A0AAF0WNY7</accession>
<dbReference type="AlphaFoldDB" id="A0AAF0WNY7"/>
<keyword evidence="6 8" id="KW-0472">Membrane</keyword>
<feature type="transmembrane region" description="Helical" evidence="8">
    <location>
        <begin position="20"/>
        <end position="39"/>
    </location>
</feature>
<keyword evidence="11" id="KW-1185">Reference proteome</keyword>
<dbReference type="PANTHER" id="PTHR45136">
    <property type="entry name" value="ABC TRANSPORTER DOMAIN-CONTAINING PROTEIN"/>
    <property type="match status" value="1"/>
</dbReference>
<organism evidence="10 11">
    <name type="scientific">Daucus carota subsp. sativus</name>
    <name type="common">Carrot</name>
    <dbReference type="NCBI Taxonomy" id="79200"/>
    <lineage>
        <taxon>Eukaryota</taxon>
        <taxon>Viridiplantae</taxon>
        <taxon>Streptophyta</taxon>
        <taxon>Embryophyta</taxon>
        <taxon>Tracheophyta</taxon>
        <taxon>Spermatophyta</taxon>
        <taxon>Magnoliopsida</taxon>
        <taxon>eudicotyledons</taxon>
        <taxon>Gunneridae</taxon>
        <taxon>Pentapetalae</taxon>
        <taxon>asterids</taxon>
        <taxon>campanulids</taxon>
        <taxon>Apiales</taxon>
        <taxon>Apiaceae</taxon>
        <taxon>Apioideae</taxon>
        <taxon>Scandiceae</taxon>
        <taxon>Daucinae</taxon>
        <taxon>Daucus</taxon>
        <taxon>Daucus sect. Daucus</taxon>
    </lineage>
</organism>
<dbReference type="InterPro" id="IPR036640">
    <property type="entry name" value="ABC1_TM_sf"/>
</dbReference>
<evidence type="ECO:0000313" key="10">
    <source>
        <dbReference type="EMBL" id="WOG93365.1"/>
    </source>
</evidence>
<reference evidence="10" key="2">
    <citation type="submission" date="2022-03" db="EMBL/GenBank/DDBJ databases">
        <title>Draft title - Genomic analysis of global carrot germplasm unveils the trajectory of domestication and the origin of high carotenoid orange carrot.</title>
        <authorList>
            <person name="Iorizzo M."/>
            <person name="Ellison S."/>
            <person name="Senalik D."/>
            <person name="Macko-Podgorni A."/>
            <person name="Grzebelus D."/>
            <person name="Bostan H."/>
            <person name="Rolling W."/>
            <person name="Curaba J."/>
            <person name="Simon P."/>
        </authorList>
    </citation>
    <scope>NUCLEOTIDE SEQUENCE</scope>
    <source>
        <tissue evidence="10">Leaf</tissue>
    </source>
</reference>
<keyword evidence="2" id="KW-0813">Transport</keyword>
<feature type="domain" description="ABC transmembrane type-1" evidence="9">
    <location>
        <begin position="1"/>
        <end position="105"/>
    </location>
</feature>
<evidence type="ECO:0000256" key="5">
    <source>
        <dbReference type="ARBA" id="ARBA00022989"/>
    </source>
</evidence>
<sequence>MGSMVSAYFLADHGKIKEKTRIFAFCFVGLALFSLIVNITQHYNFAAMGENLTKRIRERMLSKILTFEIGWFDQDENSSGAVCSRLAKDANTVCIYYAHFLIIAQ</sequence>
<evidence type="ECO:0000256" key="3">
    <source>
        <dbReference type="ARBA" id="ARBA00022692"/>
    </source>
</evidence>
<dbReference type="GO" id="GO:0140359">
    <property type="term" value="F:ABC-type transporter activity"/>
    <property type="evidence" value="ECO:0007669"/>
    <property type="project" value="InterPro"/>
</dbReference>
<dbReference type="GO" id="GO:0005524">
    <property type="term" value="F:ATP binding"/>
    <property type="evidence" value="ECO:0007669"/>
    <property type="project" value="InterPro"/>
</dbReference>
<gene>
    <name evidence="10" type="ORF">DCAR_0312649</name>
</gene>
<evidence type="ECO:0000256" key="1">
    <source>
        <dbReference type="ARBA" id="ARBA00007577"/>
    </source>
</evidence>
<keyword evidence="4" id="KW-0677">Repeat</keyword>
<protein>
    <recommendedName>
        <fullName evidence="9">ABC transmembrane type-1 domain-containing protein</fullName>
    </recommendedName>
</protein>
<reference evidence="10" key="1">
    <citation type="journal article" date="2016" name="Nat. Genet.">
        <title>A high-quality carrot genome assembly provides new insights into carotenoid accumulation and asterid genome evolution.</title>
        <authorList>
            <person name="Iorizzo M."/>
            <person name="Ellison S."/>
            <person name="Senalik D."/>
            <person name="Zeng P."/>
            <person name="Satapoomin P."/>
            <person name="Huang J."/>
            <person name="Bowman M."/>
            <person name="Iovene M."/>
            <person name="Sanseverino W."/>
            <person name="Cavagnaro P."/>
            <person name="Yildiz M."/>
            <person name="Macko-Podgorni A."/>
            <person name="Moranska E."/>
            <person name="Grzebelus E."/>
            <person name="Grzebelus D."/>
            <person name="Ashrafi H."/>
            <person name="Zheng Z."/>
            <person name="Cheng S."/>
            <person name="Spooner D."/>
            <person name="Van Deynze A."/>
            <person name="Simon P."/>
        </authorList>
    </citation>
    <scope>NUCLEOTIDE SEQUENCE</scope>
    <source>
        <tissue evidence="10">Leaf</tissue>
    </source>
</reference>
<evidence type="ECO:0000313" key="11">
    <source>
        <dbReference type="Proteomes" id="UP000077755"/>
    </source>
</evidence>
<dbReference type="Gene3D" id="1.20.1560.10">
    <property type="entry name" value="ABC transporter type 1, transmembrane domain"/>
    <property type="match status" value="1"/>
</dbReference>
<dbReference type="PROSITE" id="PS50929">
    <property type="entry name" value="ABC_TM1F"/>
    <property type="match status" value="1"/>
</dbReference>
<keyword evidence="5 8" id="KW-1133">Transmembrane helix</keyword>
<evidence type="ECO:0000259" key="9">
    <source>
        <dbReference type="PROSITE" id="PS50929"/>
    </source>
</evidence>
<evidence type="ECO:0000256" key="7">
    <source>
        <dbReference type="ARBA" id="ARBA00023180"/>
    </source>
</evidence>
<evidence type="ECO:0000256" key="8">
    <source>
        <dbReference type="SAM" id="Phobius"/>
    </source>
</evidence>
<proteinExistence type="inferred from homology"/>
<keyword evidence="7" id="KW-0325">Glycoprotein</keyword>
<name>A0AAF0WNY7_DAUCS</name>
<keyword evidence="3 8" id="KW-0812">Transmembrane</keyword>
<dbReference type="Pfam" id="PF00664">
    <property type="entry name" value="ABC_membrane"/>
    <property type="match status" value="1"/>
</dbReference>
<evidence type="ECO:0000256" key="4">
    <source>
        <dbReference type="ARBA" id="ARBA00022737"/>
    </source>
</evidence>
<dbReference type="EMBL" id="CP093345">
    <property type="protein sequence ID" value="WOG93365.1"/>
    <property type="molecule type" value="Genomic_DNA"/>
</dbReference>
<dbReference type="SUPFAM" id="SSF90123">
    <property type="entry name" value="ABC transporter transmembrane region"/>
    <property type="match status" value="1"/>
</dbReference>
<comment type="similarity">
    <text evidence="1">Belongs to the ABC transporter superfamily. ABCB family. Multidrug resistance exporter (TC 3.A.1.201) subfamily.</text>
</comment>
<dbReference type="PANTHER" id="PTHR45136:SF2">
    <property type="entry name" value="ABC TRANSPORTER DOMAIN-CONTAINING PROTEIN"/>
    <property type="match status" value="1"/>
</dbReference>
<dbReference type="Proteomes" id="UP000077755">
    <property type="component" value="Chromosome 3"/>
</dbReference>
<evidence type="ECO:0000256" key="2">
    <source>
        <dbReference type="ARBA" id="ARBA00022448"/>
    </source>
</evidence>
<evidence type="ECO:0000256" key="6">
    <source>
        <dbReference type="ARBA" id="ARBA00023136"/>
    </source>
</evidence>